<dbReference type="EMBL" id="LNIX01000026">
    <property type="protein sequence ID" value="OXA42358.1"/>
    <property type="molecule type" value="Genomic_DNA"/>
</dbReference>
<name>A0A226DBS3_FOLCA</name>
<dbReference type="AlphaFoldDB" id="A0A226DBS3"/>
<accession>A0A226DBS3</accession>
<evidence type="ECO:0000313" key="2">
    <source>
        <dbReference type="Proteomes" id="UP000198287"/>
    </source>
</evidence>
<protein>
    <submittedName>
        <fullName evidence="1">Uncharacterized protein</fullName>
    </submittedName>
</protein>
<organism evidence="1 2">
    <name type="scientific">Folsomia candida</name>
    <name type="common">Springtail</name>
    <dbReference type="NCBI Taxonomy" id="158441"/>
    <lineage>
        <taxon>Eukaryota</taxon>
        <taxon>Metazoa</taxon>
        <taxon>Ecdysozoa</taxon>
        <taxon>Arthropoda</taxon>
        <taxon>Hexapoda</taxon>
        <taxon>Collembola</taxon>
        <taxon>Entomobryomorpha</taxon>
        <taxon>Isotomoidea</taxon>
        <taxon>Isotomidae</taxon>
        <taxon>Proisotominae</taxon>
        <taxon>Folsomia</taxon>
    </lineage>
</organism>
<comment type="caution">
    <text evidence="1">The sequence shown here is derived from an EMBL/GenBank/DDBJ whole genome shotgun (WGS) entry which is preliminary data.</text>
</comment>
<keyword evidence="2" id="KW-1185">Reference proteome</keyword>
<proteinExistence type="predicted"/>
<reference evidence="1 2" key="1">
    <citation type="submission" date="2015-12" db="EMBL/GenBank/DDBJ databases">
        <title>The genome of Folsomia candida.</title>
        <authorList>
            <person name="Faddeeva A."/>
            <person name="Derks M.F."/>
            <person name="Anvar Y."/>
            <person name="Smit S."/>
            <person name="Van Straalen N."/>
            <person name="Roelofs D."/>
        </authorList>
    </citation>
    <scope>NUCLEOTIDE SEQUENCE [LARGE SCALE GENOMIC DNA]</scope>
    <source>
        <strain evidence="1 2">VU population</strain>
        <tissue evidence="1">Whole body</tissue>
    </source>
</reference>
<sequence>MFDYTTPIFFKVKYDFNPPQHYFIQDLRDHCPPDFRRGFLSPVCMMGPYLLGNFKAVTNRLNSMHRSLTCLVPKWMCREGRLHRRYHWDGLSITPSQWARESFPQSSKVDALYICKQVPRVP</sequence>
<gene>
    <name evidence="1" type="ORF">Fcan01_22745</name>
</gene>
<dbReference type="Proteomes" id="UP000198287">
    <property type="component" value="Unassembled WGS sequence"/>
</dbReference>
<evidence type="ECO:0000313" key="1">
    <source>
        <dbReference type="EMBL" id="OXA42358.1"/>
    </source>
</evidence>